<gene>
    <name evidence="1" type="ORF">TRIUR3_20726</name>
</gene>
<accession>M7YTY4</accession>
<protein>
    <submittedName>
        <fullName evidence="1">Uncharacterized protein</fullName>
    </submittedName>
</protein>
<organism evidence="1">
    <name type="scientific">Triticum urartu</name>
    <name type="common">Red wild einkorn</name>
    <name type="synonym">Crithodium urartu</name>
    <dbReference type="NCBI Taxonomy" id="4572"/>
    <lineage>
        <taxon>Eukaryota</taxon>
        <taxon>Viridiplantae</taxon>
        <taxon>Streptophyta</taxon>
        <taxon>Embryophyta</taxon>
        <taxon>Tracheophyta</taxon>
        <taxon>Spermatophyta</taxon>
        <taxon>Magnoliopsida</taxon>
        <taxon>Liliopsida</taxon>
        <taxon>Poales</taxon>
        <taxon>Poaceae</taxon>
        <taxon>BOP clade</taxon>
        <taxon>Pooideae</taxon>
        <taxon>Triticodae</taxon>
        <taxon>Triticeae</taxon>
        <taxon>Triticinae</taxon>
        <taxon>Triticum</taxon>
    </lineage>
</organism>
<dbReference type="EMBL" id="KD225461">
    <property type="protein sequence ID" value="EMS51007.1"/>
    <property type="molecule type" value="Genomic_DNA"/>
</dbReference>
<evidence type="ECO:0000313" key="1">
    <source>
        <dbReference type="EMBL" id="EMS51007.1"/>
    </source>
</evidence>
<name>M7YTY4_TRIUA</name>
<dbReference type="AlphaFoldDB" id="M7YTY4"/>
<reference evidence="1" key="1">
    <citation type="journal article" date="2013" name="Nature">
        <title>Draft genome of the wheat A-genome progenitor Triticum urartu.</title>
        <authorList>
            <person name="Ling H.Q."/>
            <person name="Zhao S."/>
            <person name="Liu D."/>
            <person name="Wang J."/>
            <person name="Sun H."/>
            <person name="Zhang C."/>
            <person name="Fan H."/>
            <person name="Li D."/>
            <person name="Dong L."/>
            <person name="Tao Y."/>
            <person name="Gao C."/>
            <person name="Wu H."/>
            <person name="Li Y."/>
            <person name="Cui Y."/>
            <person name="Guo X."/>
            <person name="Zheng S."/>
            <person name="Wang B."/>
            <person name="Yu K."/>
            <person name="Liang Q."/>
            <person name="Yang W."/>
            <person name="Lou X."/>
            <person name="Chen J."/>
            <person name="Feng M."/>
            <person name="Jian J."/>
            <person name="Zhang X."/>
            <person name="Luo G."/>
            <person name="Jiang Y."/>
            <person name="Liu J."/>
            <person name="Wang Z."/>
            <person name="Sha Y."/>
            <person name="Zhang B."/>
            <person name="Wu H."/>
            <person name="Tang D."/>
            <person name="Shen Q."/>
            <person name="Xue P."/>
            <person name="Zou S."/>
            <person name="Wang X."/>
            <person name="Liu X."/>
            <person name="Wang F."/>
            <person name="Yang Y."/>
            <person name="An X."/>
            <person name="Dong Z."/>
            <person name="Zhang K."/>
            <person name="Zhang X."/>
            <person name="Luo M.C."/>
            <person name="Dvorak J."/>
            <person name="Tong Y."/>
            <person name="Wang J."/>
            <person name="Yang H."/>
            <person name="Li Z."/>
            <person name="Wang D."/>
            <person name="Zhang A."/>
            <person name="Wang J."/>
        </authorList>
    </citation>
    <scope>NUCLEOTIDE SEQUENCE</scope>
</reference>
<proteinExistence type="predicted"/>
<sequence length="69" mass="7809">MESFLVGFMLGGLLMCVVFALFGFEREDLWLDGAAPALGGWCRRAVLLLRPMRLHAITEVLHELRANYD</sequence>